<organism evidence="1 2">
    <name type="scientific">Candidatus Gallimonas intestinigallinarum</name>
    <dbReference type="NCBI Taxonomy" id="2838604"/>
    <lineage>
        <taxon>Bacteria</taxon>
        <taxon>Bacillati</taxon>
        <taxon>Bacillota</taxon>
        <taxon>Clostridia</taxon>
        <taxon>Candidatus Gallimonas</taxon>
    </lineage>
</organism>
<gene>
    <name evidence="1" type="ORF">H9812_02900</name>
</gene>
<dbReference type="AlphaFoldDB" id="A0A9D2DWS3"/>
<evidence type="ECO:0000313" key="1">
    <source>
        <dbReference type="EMBL" id="HIZ24409.1"/>
    </source>
</evidence>
<protein>
    <recommendedName>
        <fullName evidence="3">MATE efflux family protein</fullName>
    </recommendedName>
</protein>
<dbReference type="EMBL" id="DXBS01000059">
    <property type="protein sequence ID" value="HIZ24409.1"/>
    <property type="molecule type" value="Genomic_DNA"/>
</dbReference>
<reference evidence="1" key="2">
    <citation type="submission" date="2021-04" db="EMBL/GenBank/DDBJ databases">
        <authorList>
            <person name="Gilroy R."/>
        </authorList>
    </citation>
    <scope>NUCLEOTIDE SEQUENCE</scope>
    <source>
        <strain evidence="1">CHK33-5263</strain>
    </source>
</reference>
<comment type="caution">
    <text evidence="1">The sequence shown here is derived from an EMBL/GenBank/DDBJ whole genome shotgun (WGS) entry which is preliminary data.</text>
</comment>
<sequence>MSELTEKELFETVPVPRAVARLIIPTITSQIVTVIYNLADTFFIGQIGDPAMVAGATLGDLSMTWYTHISLRGRFGRDCKLAHHAAAYSGA</sequence>
<reference evidence="1" key="1">
    <citation type="journal article" date="2021" name="PeerJ">
        <title>Extensive microbial diversity within the chicken gut microbiome revealed by metagenomics and culture.</title>
        <authorList>
            <person name="Gilroy R."/>
            <person name="Ravi A."/>
            <person name="Getino M."/>
            <person name="Pursley I."/>
            <person name="Horton D.L."/>
            <person name="Alikhan N.F."/>
            <person name="Baker D."/>
            <person name="Gharbi K."/>
            <person name="Hall N."/>
            <person name="Watson M."/>
            <person name="Adriaenssens E.M."/>
            <person name="Foster-Nyarko E."/>
            <person name="Jarju S."/>
            <person name="Secka A."/>
            <person name="Antonio M."/>
            <person name="Oren A."/>
            <person name="Chaudhuri R.R."/>
            <person name="La Ragione R."/>
            <person name="Hildebrand F."/>
            <person name="Pallen M.J."/>
        </authorList>
    </citation>
    <scope>NUCLEOTIDE SEQUENCE</scope>
    <source>
        <strain evidence="1">CHK33-5263</strain>
    </source>
</reference>
<evidence type="ECO:0008006" key="3">
    <source>
        <dbReference type="Google" id="ProtNLM"/>
    </source>
</evidence>
<name>A0A9D2DWS3_9FIRM</name>
<dbReference type="Proteomes" id="UP000824044">
    <property type="component" value="Unassembled WGS sequence"/>
</dbReference>
<accession>A0A9D2DWS3</accession>
<proteinExistence type="predicted"/>
<evidence type="ECO:0000313" key="2">
    <source>
        <dbReference type="Proteomes" id="UP000824044"/>
    </source>
</evidence>